<accession>A0A150X801</accession>
<gene>
    <name evidence="3" type="ORF">MB14_06340</name>
</gene>
<organism evidence="3 4">
    <name type="scientific">Roseivirga ehrenbergii (strain DSM 102268 / JCM 13514 / KCTC 12282 / NCIMB 14502 / KMM 6017)</name>
    <dbReference type="NCBI Taxonomy" id="279360"/>
    <lineage>
        <taxon>Bacteria</taxon>
        <taxon>Pseudomonadati</taxon>
        <taxon>Bacteroidota</taxon>
        <taxon>Cytophagia</taxon>
        <taxon>Cytophagales</taxon>
        <taxon>Roseivirgaceae</taxon>
        <taxon>Roseivirga</taxon>
    </lineage>
</organism>
<feature type="domain" description="OLD protein-like TOPRIM" evidence="2">
    <location>
        <begin position="464"/>
        <end position="532"/>
    </location>
</feature>
<dbReference type="InterPro" id="IPR034139">
    <property type="entry name" value="TOPRIM_OLD"/>
</dbReference>
<dbReference type="PANTHER" id="PTHR43581">
    <property type="entry name" value="ATP/GTP PHOSPHATASE"/>
    <property type="match status" value="1"/>
</dbReference>
<protein>
    <submittedName>
        <fullName evidence="3">Uncharacterized protein</fullName>
    </submittedName>
</protein>
<dbReference type="SUPFAM" id="SSF52540">
    <property type="entry name" value="P-loop containing nucleoside triphosphate hydrolases"/>
    <property type="match status" value="1"/>
</dbReference>
<dbReference type="CDD" id="cd01026">
    <property type="entry name" value="TOPRIM_OLD"/>
    <property type="match status" value="1"/>
</dbReference>
<evidence type="ECO:0000259" key="2">
    <source>
        <dbReference type="Pfam" id="PF20469"/>
    </source>
</evidence>
<comment type="caution">
    <text evidence="3">The sequence shown here is derived from an EMBL/GenBank/DDBJ whole genome shotgun (WGS) entry which is preliminary data.</text>
</comment>
<reference evidence="3" key="1">
    <citation type="submission" date="2016-01" db="EMBL/GenBank/DDBJ databases">
        <title>Genome sequencing of Roseivirga ehrenbergii KMM 6017.</title>
        <authorList>
            <person name="Selvaratnam C."/>
            <person name="Thevarajoo S."/>
            <person name="Goh K.M."/>
            <person name="Ee R."/>
            <person name="Chan K.-G."/>
            <person name="Chong C.S."/>
        </authorList>
    </citation>
    <scope>NUCLEOTIDE SEQUENCE [LARGE SCALE GENOMIC DNA]</scope>
    <source>
        <strain evidence="3">KMM 6017</strain>
    </source>
</reference>
<dbReference type="InterPro" id="IPR041685">
    <property type="entry name" value="AAA_GajA/Old/RecF-like"/>
</dbReference>
<keyword evidence="4" id="KW-1185">Reference proteome</keyword>
<dbReference type="InterPro" id="IPR027417">
    <property type="entry name" value="P-loop_NTPase"/>
</dbReference>
<dbReference type="Pfam" id="PF13175">
    <property type="entry name" value="AAA_15"/>
    <property type="match status" value="1"/>
</dbReference>
<dbReference type="OrthoDB" id="9784297at2"/>
<evidence type="ECO:0000313" key="3">
    <source>
        <dbReference type="EMBL" id="KYG74820.1"/>
    </source>
</evidence>
<dbReference type="InterPro" id="IPR051396">
    <property type="entry name" value="Bact_Antivir_Def_Nuclease"/>
</dbReference>
<name>A0A150X801_ROSEK</name>
<dbReference type="STRING" id="279360.MB14_06340"/>
<feature type="domain" description="Endonuclease GajA/Old nuclease/RecF-like AAA" evidence="1">
    <location>
        <begin position="1"/>
        <end position="409"/>
    </location>
</feature>
<sequence>MKIERVDIKNYRLLRDFSIELEDDLSLIVGKNNTGKTSLLTALDRFLTGSDRNKFSFDDFNLDLKSEIKTQVKSDLPDKDKYTPLGIRLNLLIRYSESDSLANLSRIMTDLDPDHYYINLEFGLLLEHDSLKQLKSDYAEFQTNEKQKEAKKEGYKARDLFYFLHSNLIEYFKLSKKSLSCSKATGQPDGKFFIDLGGENNISLKNLIQFRYISARRDVTNKEQNSTLSLQTSRIYEKTEATDKQNEHIANFKDALGDTDLALTKVYDELFKETVDKVSKFGGIAEGDSKISINSTLQHRDLLKGNTTVMYSHGEHTFPEFYNGLGYMNLISVIFEIEILLKEFKKTKYEVPADINLLFIEEPEAHTHPQMQYVFINNIKGLLKEGIKREDGANRNLQTVITTHSSHIASESDFNDIRYLKKVNDTSVIAKNLKALEAEYDSAGEEENYRFLKQYLTLNKAELFFADKAILIEGDTERIILPAMMKKIDQAESESPLLSQNISIVEVGAYSQVFERFIDFIGLKTLIITDIDSAEVVTKPVAGKDKTTREACKVSDPKAEFSTNYSLKFFLNTDSLAELKGFDLDQKRVEKTEEAEGKKWKVSSTGNVQLVFQTQEANEAGEEYHARSFEDAFFHVNKAFIKDPHNKFPSLTQKHLKTFRNDKMHVYEFAEKAIGSKPSFAIEILLNSKTNKAGIEFSNWEIPAYIKEGLTWLRDIKV</sequence>
<dbReference type="RefSeq" id="WP_062592190.1">
    <property type="nucleotide sequence ID" value="NZ_LQZQ01000045.1"/>
</dbReference>
<dbReference type="Proteomes" id="UP000075583">
    <property type="component" value="Unassembled WGS sequence"/>
</dbReference>
<dbReference type="AlphaFoldDB" id="A0A150X801"/>
<dbReference type="PANTHER" id="PTHR43581:SF4">
    <property type="entry name" value="ATP_GTP PHOSPHATASE"/>
    <property type="match status" value="1"/>
</dbReference>
<dbReference type="Gene3D" id="3.40.50.300">
    <property type="entry name" value="P-loop containing nucleotide triphosphate hydrolases"/>
    <property type="match status" value="1"/>
</dbReference>
<dbReference type="EMBL" id="LQZQ01000045">
    <property type="protein sequence ID" value="KYG74820.1"/>
    <property type="molecule type" value="Genomic_DNA"/>
</dbReference>
<evidence type="ECO:0000313" key="4">
    <source>
        <dbReference type="Proteomes" id="UP000075583"/>
    </source>
</evidence>
<dbReference type="Pfam" id="PF20469">
    <property type="entry name" value="OLD-like_TOPRIM"/>
    <property type="match status" value="1"/>
</dbReference>
<proteinExistence type="predicted"/>
<evidence type="ECO:0000259" key="1">
    <source>
        <dbReference type="Pfam" id="PF13175"/>
    </source>
</evidence>